<dbReference type="InterPro" id="IPR036291">
    <property type="entry name" value="NAD(P)-bd_dom_sf"/>
</dbReference>
<dbReference type="NCBIfam" id="NF005754">
    <property type="entry name" value="PRK07578.1"/>
    <property type="match status" value="1"/>
</dbReference>
<dbReference type="Proteomes" id="UP000656881">
    <property type="component" value="Unassembled WGS sequence"/>
</dbReference>
<dbReference type="PANTHER" id="PTHR43477:SF1">
    <property type="entry name" value="DIHYDROANTICAPSIN 7-DEHYDROGENASE"/>
    <property type="match status" value="1"/>
</dbReference>
<gene>
    <name evidence="4" type="ORF">GCM10012286_59110</name>
</gene>
<name>A0ABQ2MJ71_9ACTN</name>
<evidence type="ECO:0000256" key="1">
    <source>
        <dbReference type="ARBA" id="ARBA00006484"/>
    </source>
</evidence>
<comment type="similarity">
    <text evidence="1">Belongs to the short-chain dehydrogenases/reductases (SDR) family.</text>
</comment>
<dbReference type="SUPFAM" id="SSF51735">
    <property type="entry name" value="NAD(P)-binding Rossmann-fold domains"/>
    <property type="match status" value="1"/>
</dbReference>
<dbReference type="PRINTS" id="PR00081">
    <property type="entry name" value="GDHRDH"/>
</dbReference>
<dbReference type="InterPro" id="IPR002347">
    <property type="entry name" value="SDR_fam"/>
</dbReference>
<accession>A0ABQ2MJ71</accession>
<evidence type="ECO:0000256" key="2">
    <source>
        <dbReference type="ARBA" id="ARBA00023002"/>
    </source>
</evidence>
<dbReference type="CDD" id="cd11731">
    <property type="entry name" value="Lin1944_like_SDR_c"/>
    <property type="match status" value="1"/>
</dbReference>
<dbReference type="Pfam" id="PF13561">
    <property type="entry name" value="adh_short_C2"/>
    <property type="match status" value="1"/>
</dbReference>
<keyword evidence="2" id="KW-0560">Oxidoreductase</keyword>
<evidence type="ECO:0000313" key="5">
    <source>
        <dbReference type="Proteomes" id="UP000656881"/>
    </source>
</evidence>
<evidence type="ECO:0000313" key="4">
    <source>
        <dbReference type="EMBL" id="GGO52933.1"/>
    </source>
</evidence>
<dbReference type="RefSeq" id="WP_189176282.1">
    <property type="nucleotide sequence ID" value="NZ_BMNG01000014.1"/>
</dbReference>
<dbReference type="PANTHER" id="PTHR43477">
    <property type="entry name" value="DIHYDROANTICAPSIN 7-DEHYDROGENASE"/>
    <property type="match status" value="1"/>
</dbReference>
<keyword evidence="5" id="KW-1185">Reference proteome</keyword>
<dbReference type="InterPro" id="IPR051122">
    <property type="entry name" value="SDR_DHRS6-like"/>
</dbReference>
<sequence>MKIVVIGATGTIGSAVAAALEKNHEVVRASRSGPVRVDMDDPASIEALFTAVSGIDAVVCCAASGKLTPLDSDDDYTQGLQGKLFGQLHLVRQAIGRLRDGGSITLTSGVFERPTPGSSFGALVNAGLDAFVGAAAIEMPRGLRVNTVSPGWVAETLEAMGLDGAEGTPAADVALAYTEAVEGDAQGRTLRPARRRRPGVPVGGSVS</sequence>
<reference evidence="5" key="1">
    <citation type="journal article" date="2019" name="Int. J. Syst. Evol. Microbiol.">
        <title>The Global Catalogue of Microorganisms (GCM) 10K type strain sequencing project: providing services to taxonomists for standard genome sequencing and annotation.</title>
        <authorList>
            <consortium name="The Broad Institute Genomics Platform"/>
            <consortium name="The Broad Institute Genome Sequencing Center for Infectious Disease"/>
            <person name="Wu L."/>
            <person name="Ma J."/>
        </authorList>
    </citation>
    <scope>NUCLEOTIDE SEQUENCE [LARGE SCALE GENOMIC DNA]</scope>
    <source>
        <strain evidence="5">CGMCC 4.7349</strain>
    </source>
</reference>
<protein>
    <submittedName>
        <fullName evidence="4">Short chain dehydrogenase</fullName>
    </submittedName>
</protein>
<evidence type="ECO:0000256" key="3">
    <source>
        <dbReference type="SAM" id="MobiDB-lite"/>
    </source>
</evidence>
<dbReference type="EMBL" id="BMNG01000014">
    <property type="protein sequence ID" value="GGO52933.1"/>
    <property type="molecule type" value="Genomic_DNA"/>
</dbReference>
<organism evidence="4 5">
    <name type="scientific">Streptomyces lasiicapitis</name>
    <dbReference type="NCBI Taxonomy" id="1923961"/>
    <lineage>
        <taxon>Bacteria</taxon>
        <taxon>Bacillati</taxon>
        <taxon>Actinomycetota</taxon>
        <taxon>Actinomycetes</taxon>
        <taxon>Kitasatosporales</taxon>
        <taxon>Streptomycetaceae</taxon>
        <taxon>Streptomyces</taxon>
    </lineage>
</organism>
<comment type="caution">
    <text evidence="4">The sequence shown here is derived from an EMBL/GenBank/DDBJ whole genome shotgun (WGS) entry which is preliminary data.</text>
</comment>
<dbReference type="Gene3D" id="3.40.50.720">
    <property type="entry name" value="NAD(P)-binding Rossmann-like Domain"/>
    <property type="match status" value="1"/>
</dbReference>
<proteinExistence type="inferred from homology"/>
<feature type="region of interest" description="Disordered" evidence="3">
    <location>
        <begin position="184"/>
        <end position="207"/>
    </location>
</feature>